<accession>A0ABR2QQG8</accession>
<dbReference type="EMBL" id="JBBPBN010000034">
    <property type="protein sequence ID" value="KAK9002911.1"/>
    <property type="molecule type" value="Genomic_DNA"/>
</dbReference>
<comment type="caution">
    <text evidence="1">The sequence shown here is derived from an EMBL/GenBank/DDBJ whole genome shotgun (WGS) entry which is preliminary data.</text>
</comment>
<proteinExistence type="predicted"/>
<name>A0ABR2QQG8_9ROSI</name>
<protein>
    <submittedName>
        <fullName evidence="1">Uncharacterized protein</fullName>
    </submittedName>
</protein>
<evidence type="ECO:0000313" key="2">
    <source>
        <dbReference type="Proteomes" id="UP001396334"/>
    </source>
</evidence>
<organism evidence="1 2">
    <name type="scientific">Hibiscus sabdariffa</name>
    <name type="common">roselle</name>
    <dbReference type="NCBI Taxonomy" id="183260"/>
    <lineage>
        <taxon>Eukaryota</taxon>
        <taxon>Viridiplantae</taxon>
        <taxon>Streptophyta</taxon>
        <taxon>Embryophyta</taxon>
        <taxon>Tracheophyta</taxon>
        <taxon>Spermatophyta</taxon>
        <taxon>Magnoliopsida</taxon>
        <taxon>eudicotyledons</taxon>
        <taxon>Gunneridae</taxon>
        <taxon>Pentapetalae</taxon>
        <taxon>rosids</taxon>
        <taxon>malvids</taxon>
        <taxon>Malvales</taxon>
        <taxon>Malvaceae</taxon>
        <taxon>Malvoideae</taxon>
        <taxon>Hibiscus</taxon>
    </lineage>
</organism>
<reference evidence="1 2" key="1">
    <citation type="journal article" date="2024" name="G3 (Bethesda)">
        <title>Genome assembly of Hibiscus sabdariffa L. provides insights into metabolisms of medicinal natural products.</title>
        <authorList>
            <person name="Kim T."/>
        </authorList>
    </citation>
    <scope>NUCLEOTIDE SEQUENCE [LARGE SCALE GENOMIC DNA]</scope>
    <source>
        <strain evidence="1">TK-2024</strain>
        <tissue evidence="1">Old leaves</tissue>
    </source>
</reference>
<evidence type="ECO:0000313" key="1">
    <source>
        <dbReference type="EMBL" id="KAK9002911.1"/>
    </source>
</evidence>
<dbReference type="Proteomes" id="UP001396334">
    <property type="component" value="Unassembled WGS sequence"/>
</dbReference>
<keyword evidence="2" id="KW-1185">Reference proteome</keyword>
<gene>
    <name evidence="1" type="ORF">V6N11_060485</name>
</gene>
<sequence length="90" mass="10044">MRCKIAFSFSRVNSKWKKATWFIPNISSHHGQPKSLAETPAKENANAKEIDNGAISNLCIDKDNKTEQRSLRLSEILGEAHDGHIGLDNI</sequence>